<keyword evidence="6" id="KW-0675">Receptor</keyword>
<dbReference type="InterPro" id="IPR002455">
    <property type="entry name" value="GPCR3_GABA-B"/>
</dbReference>
<dbReference type="SUPFAM" id="SSF53822">
    <property type="entry name" value="Periplasmic binding protein-like I"/>
    <property type="match status" value="1"/>
</dbReference>
<dbReference type="RefSeq" id="XP_022256371.1">
    <property type="nucleotide sequence ID" value="XM_022400663.1"/>
</dbReference>
<evidence type="ECO:0000256" key="1">
    <source>
        <dbReference type="ARBA" id="ARBA00004141"/>
    </source>
</evidence>
<dbReference type="Pfam" id="PF01094">
    <property type="entry name" value="ANF_receptor"/>
    <property type="match status" value="1"/>
</dbReference>
<evidence type="ECO:0000256" key="4">
    <source>
        <dbReference type="ARBA" id="ARBA00023040"/>
    </source>
</evidence>
<comment type="subcellular location">
    <subcellularLocation>
        <location evidence="1">Membrane</location>
        <topology evidence="1">Multi-pass membrane protein</topology>
    </subcellularLocation>
</comment>
<sequence>MLSKEQLKVVLFGDACTQVTDPIAKASQFFQLVQLTYGDTHPMYTVENYPNFFRVVPSEAAFNLARVALLRHFNWTRVGTLYQSSPRYALPHSKLLTDLETAKIEIAAQQGFVDEVKSAVSKLKVNIHPIRWSRL</sequence>
<keyword evidence="7" id="KW-0325">Glycoprotein</keyword>
<gene>
    <name evidence="11" type="primary">LOC111089030</name>
</gene>
<dbReference type="InterPro" id="IPR001828">
    <property type="entry name" value="ANF_lig-bd_rcpt"/>
</dbReference>
<keyword evidence="2" id="KW-0812">Transmembrane</keyword>
<feature type="domain" description="Receptor ligand binding region" evidence="9">
    <location>
        <begin position="9"/>
        <end position="123"/>
    </location>
</feature>
<evidence type="ECO:0000256" key="6">
    <source>
        <dbReference type="ARBA" id="ARBA00023170"/>
    </source>
</evidence>
<dbReference type="Gene3D" id="3.40.50.2300">
    <property type="match status" value="1"/>
</dbReference>
<organism evidence="10 11">
    <name type="scientific">Limulus polyphemus</name>
    <name type="common">Atlantic horseshoe crab</name>
    <dbReference type="NCBI Taxonomy" id="6850"/>
    <lineage>
        <taxon>Eukaryota</taxon>
        <taxon>Metazoa</taxon>
        <taxon>Ecdysozoa</taxon>
        <taxon>Arthropoda</taxon>
        <taxon>Chelicerata</taxon>
        <taxon>Merostomata</taxon>
        <taxon>Xiphosura</taxon>
        <taxon>Limulidae</taxon>
        <taxon>Limulus</taxon>
    </lineage>
</organism>
<evidence type="ECO:0000256" key="7">
    <source>
        <dbReference type="ARBA" id="ARBA00023180"/>
    </source>
</evidence>
<reference evidence="11" key="1">
    <citation type="submission" date="2025-08" db="UniProtKB">
        <authorList>
            <consortium name="RefSeq"/>
        </authorList>
    </citation>
    <scope>IDENTIFICATION</scope>
    <source>
        <tissue evidence="11">Muscle</tissue>
    </source>
</reference>
<dbReference type="Proteomes" id="UP000694941">
    <property type="component" value="Unplaced"/>
</dbReference>
<keyword evidence="8" id="KW-0807">Transducer</keyword>
<keyword evidence="5" id="KW-0472">Membrane</keyword>
<dbReference type="InterPro" id="IPR000337">
    <property type="entry name" value="GPCR_3"/>
</dbReference>
<keyword evidence="3" id="KW-1133">Transmembrane helix</keyword>
<evidence type="ECO:0000313" key="11">
    <source>
        <dbReference type="RefSeq" id="XP_022256371.1"/>
    </source>
</evidence>
<evidence type="ECO:0000256" key="2">
    <source>
        <dbReference type="ARBA" id="ARBA00022692"/>
    </source>
</evidence>
<proteinExistence type="predicted"/>
<keyword evidence="10" id="KW-1185">Reference proteome</keyword>
<dbReference type="PANTHER" id="PTHR10519:SF74">
    <property type="entry name" value="GAMMA-AMINOBUTYRIC ACID TYPE B RECEPTOR SUBUNIT 2"/>
    <property type="match status" value="1"/>
</dbReference>
<accession>A0ABM1TKG5</accession>
<protein>
    <submittedName>
        <fullName evidence="11">Gamma-aminobutyric acid type B receptor subunit 2-like</fullName>
    </submittedName>
</protein>
<dbReference type="GeneID" id="111089030"/>
<keyword evidence="4" id="KW-0297">G-protein coupled receptor</keyword>
<evidence type="ECO:0000259" key="9">
    <source>
        <dbReference type="Pfam" id="PF01094"/>
    </source>
</evidence>
<name>A0ABM1TKG5_LIMPO</name>
<dbReference type="InterPro" id="IPR028082">
    <property type="entry name" value="Peripla_BP_I"/>
</dbReference>
<dbReference type="PRINTS" id="PR00248">
    <property type="entry name" value="GPCRMGR"/>
</dbReference>
<evidence type="ECO:0000256" key="8">
    <source>
        <dbReference type="ARBA" id="ARBA00023224"/>
    </source>
</evidence>
<evidence type="ECO:0000256" key="3">
    <source>
        <dbReference type="ARBA" id="ARBA00022989"/>
    </source>
</evidence>
<evidence type="ECO:0000313" key="10">
    <source>
        <dbReference type="Proteomes" id="UP000694941"/>
    </source>
</evidence>
<dbReference type="PANTHER" id="PTHR10519">
    <property type="entry name" value="GABA-B RECEPTOR"/>
    <property type="match status" value="1"/>
</dbReference>
<evidence type="ECO:0000256" key="5">
    <source>
        <dbReference type="ARBA" id="ARBA00023136"/>
    </source>
</evidence>